<evidence type="ECO:0000256" key="1">
    <source>
        <dbReference type="SAM" id="MobiDB-lite"/>
    </source>
</evidence>
<feature type="region of interest" description="Disordered" evidence="1">
    <location>
        <begin position="49"/>
        <end position="77"/>
    </location>
</feature>
<dbReference type="EMBL" id="EU966937">
    <property type="protein sequence ID" value="ACG39055.1"/>
    <property type="molecule type" value="mRNA"/>
</dbReference>
<reference evidence="3" key="3">
    <citation type="submission" date="2019-07" db="EMBL/GenBank/DDBJ databases">
        <authorList>
            <person name="Seetharam A."/>
            <person name="Woodhouse M."/>
            <person name="Cannon E."/>
        </authorList>
    </citation>
    <scope>NUCLEOTIDE SEQUENCE [LARGE SCALE GENOMIC DNA]</scope>
    <source>
        <strain evidence="3">cv. B73</strain>
    </source>
</reference>
<dbReference type="HOGENOM" id="CLU_1443018_0_0_1"/>
<name>B6TPM2_MAIZE</name>
<reference evidence="3" key="4">
    <citation type="submission" date="2021-05" db="UniProtKB">
        <authorList>
            <consortium name="EnsemblPlants"/>
        </authorList>
    </citation>
    <scope>IDENTIFICATION</scope>
    <source>
        <strain evidence="3">cv. B73</strain>
    </source>
</reference>
<evidence type="ECO:0000313" key="3">
    <source>
        <dbReference type="EnsemblPlants" id="Zm00001eb055200_P001"/>
    </source>
</evidence>
<organism evidence="2">
    <name type="scientific">Zea mays</name>
    <name type="common">Maize</name>
    <dbReference type="NCBI Taxonomy" id="4577"/>
    <lineage>
        <taxon>Eukaryota</taxon>
        <taxon>Viridiplantae</taxon>
        <taxon>Streptophyta</taxon>
        <taxon>Embryophyta</taxon>
        <taxon>Tracheophyta</taxon>
        <taxon>Spermatophyta</taxon>
        <taxon>Magnoliopsida</taxon>
        <taxon>Liliopsida</taxon>
        <taxon>Poales</taxon>
        <taxon>Poaceae</taxon>
        <taxon>PACMAD clade</taxon>
        <taxon>Panicoideae</taxon>
        <taxon>Andropogonodae</taxon>
        <taxon>Andropogoneae</taxon>
        <taxon>Tripsacinae</taxon>
        <taxon>Zea</taxon>
    </lineage>
</organism>
<accession>B6TPM2</accession>
<dbReference type="GeneID" id="109943537"/>
<protein>
    <submittedName>
        <fullName evidence="2 3">Uncharacterized protein</fullName>
    </submittedName>
</protein>
<dbReference type="AlphaFoldDB" id="B6TPM2"/>
<gene>
    <name evidence="3" type="primary">LOC109943537</name>
</gene>
<feature type="region of interest" description="Disordered" evidence="1">
    <location>
        <begin position="137"/>
        <end position="188"/>
    </location>
</feature>
<reference evidence="4" key="2">
    <citation type="submission" date="2015-12" db="EMBL/GenBank/DDBJ databases">
        <title>Update maize B73 reference genome by single molecule sequencing technologies.</title>
        <authorList>
            <consortium name="Maize Genome Sequencing Project"/>
            <person name="Ware D."/>
        </authorList>
    </citation>
    <scope>NUCLEOTIDE SEQUENCE [LARGE SCALE GENOMIC DNA]</scope>
    <source>
        <strain evidence="4">cv. B73</strain>
    </source>
</reference>
<evidence type="ECO:0000313" key="2">
    <source>
        <dbReference type="EMBL" id="ACG39055.1"/>
    </source>
</evidence>
<feature type="compositionally biased region" description="Polar residues" evidence="1">
    <location>
        <begin position="173"/>
        <end position="188"/>
    </location>
</feature>
<dbReference type="Proteomes" id="UP000007305">
    <property type="component" value="Chromosome 1"/>
</dbReference>
<keyword evidence="4" id="KW-1185">Reference proteome</keyword>
<proteinExistence type="evidence at transcript level"/>
<dbReference type="Gramene" id="Zm00001eb055200_T001">
    <property type="protein sequence ID" value="Zm00001eb055200_P001"/>
    <property type="gene ID" value="Zm00001eb055200"/>
</dbReference>
<evidence type="ECO:0000313" key="4">
    <source>
        <dbReference type="Proteomes" id="UP000007305"/>
    </source>
</evidence>
<dbReference type="EnsemblPlants" id="Zm00001eb055200_T001">
    <property type="protein sequence ID" value="Zm00001eb055200_P001"/>
    <property type="gene ID" value="Zm00001eb055200"/>
</dbReference>
<reference evidence="2" key="1">
    <citation type="journal article" date="2009" name="Plant Mol. Biol.">
        <title>Insights into corn genes derived from large-scale cDNA sequencing.</title>
        <authorList>
            <person name="Alexandrov N.N."/>
            <person name="Brover V.V."/>
            <person name="Freidin S."/>
            <person name="Troukhan M.E."/>
            <person name="Tatarinova T.V."/>
            <person name="Zhang H."/>
            <person name="Swaller T.J."/>
            <person name="Lu Y.P."/>
            <person name="Bouck J."/>
            <person name="Flavell R.B."/>
            <person name="Feldmann K.A."/>
        </authorList>
    </citation>
    <scope>NUCLEOTIDE SEQUENCE</scope>
</reference>
<sequence>MAAMPRSASVPETAVGAIATCHGPVLRRTKRHGPTGSCPHRRCSKWRPRRGCIPAPPPLPPTGRRGGNHHQPDRGPLGPPIWGGRWGHPVWAVASEDDAVARGINGARSCPRRAAMVPTTTKVGGDGERQATVVVVGRGGGGTTRSTSMGADVDDPASPTGTGGDGDTVGRPHSTTDSGTTTVHPWRT</sequence>
<dbReference type="RefSeq" id="XP_020402490.1">
    <property type="nucleotide sequence ID" value="XM_020546901.3"/>
</dbReference>